<evidence type="ECO:0000256" key="1">
    <source>
        <dbReference type="SAM" id="MobiDB-lite"/>
    </source>
</evidence>
<dbReference type="EMBL" id="OX465084">
    <property type="protein sequence ID" value="CAI9295657.1"/>
    <property type="molecule type" value="Genomic_DNA"/>
</dbReference>
<organism evidence="2 3">
    <name type="scientific">Lactuca saligna</name>
    <name type="common">Willowleaf lettuce</name>
    <dbReference type="NCBI Taxonomy" id="75948"/>
    <lineage>
        <taxon>Eukaryota</taxon>
        <taxon>Viridiplantae</taxon>
        <taxon>Streptophyta</taxon>
        <taxon>Embryophyta</taxon>
        <taxon>Tracheophyta</taxon>
        <taxon>Spermatophyta</taxon>
        <taxon>Magnoliopsida</taxon>
        <taxon>eudicotyledons</taxon>
        <taxon>Gunneridae</taxon>
        <taxon>Pentapetalae</taxon>
        <taxon>asterids</taxon>
        <taxon>campanulids</taxon>
        <taxon>Asterales</taxon>
        <taxon>Asteraceae</taxon>
        <taxon>Cichorioideae</taxon>
        <taxon>Cichorieae</taxon>
        <taxon>Lactucinae</taxon>
        <taxon>Lactuca</taxon>
    </lineage>
</organism>
<reference evidence="2" key="1">
    <citation type="submission" date="2023-04" db="EMBL/GenBank/DDBJ databases">
        <authorList>
            <person name="Vijverberg K."/>
            <person name="Xiong W."/>
            <person name="Schranz E."/>
        </authorList>
    </citation>
    <scope>NUCLEOTIDE SEQUENCE</scope>
</reference>
<gene>
    <name evidence="2" type="ORF">LSALG_LOCUS34584</name>
</gene>
<accession>A0AA35ZQ21</accession>
<feature type="region of interest" description="Disordered" evidence="1">
    <location>
        <begin position="208"/>
        <end position="232"/>
    </location>
</feature>
<sequence length="327" mass="37105">MAFHENVQDPIFPQALVFRLGGDYCECSLVEFSWRIGLYKTQEVMTPKFVMFLREATQVYENGASGLEFWNNTASVIFNSGVSPESNIRSPIYFLVHRFITFSMNHRRHEDKFMKQNLFFLWCILQPGVCCNIPHFLACFLADSAASPRPGSPICGGYFITRSAHSYGLVVPNITRSLTFMEGNNFTMGYLETLRVVRNYGSHWGLIEIDDEGDDGEQPGEQSEQQPQPRHQIRNVRGQGERGQPMHHPAPMREPNFGGDMAKYFYSLSLSVNWIGGTVENLVQHLHVEQPPHLGYHYPICSWLSEYRGQGGDGAGTSGAQDEEYDD</sequence>
<protein>
    <submittedName>
        <fullName evidence="2">Uncharacterized protein</fullName>
    </submittedName>
</protein>
<name>A0AA35ZQ21_LACSI</name>
<feature type="compositionally biased region" description="Acidic residues" evidence="1">
    <location>
        <begin position="208"/>
        <end position="218"/>
    </location>
</feature>
<keyword evidence="3" id="KW-1185">Reference proteome</keyword>
<dbReference type="Proteomes" id="UP001177003">
    <property type="component" value="Chromosome 8"/>
</dbReference>
<feature type="compositionally biased region" description="Low complexity" evidence="1">
    <location>
        <begin position="219"/>
        <end position="229"/>
    </location>
</feature>
<dbReference type="AlphaFoldDB" id="A0AA35ZQ21"/>
<evidence type="ECO:0000313" key="3">
    <source>
        <dbReference type="Proteomes" id="UP001177003"/>
    </source>
</evidence>
<proteinExistence type="predicted"/>
<evidence type="ECO:0000313" key="2">
    <source>
        <dbReference type="EMBL" id="CAI9295657.1"/>
    </source>
</evidence>